<evidence type="ECO:0000256" key="1">
    <source>
        <dbReference type="SAM" id="SignalP"/>
    </source>
</evidence>
<comment type="caution">
    <text evidence="2">The sequence shown here is derived from an EMBL/GenBank/DDBJ whole genome shotgun (WGS) entry which is preliminary data.</text>
</comment>
<dbReference type="EMBL" id="PYGD01000001">
    <property type="protein sequence ID" value="PSK95225.1"/>
    <property type="molecule type" value="Genomic_DNA"/>
</dbReference>
<evidence type="ECO:0000313" key="2">
    <source>
        <dbReference type="EMBL" id="PSK95225.1"/>
    </source>
</evidence>
<feature type="signal peptide" evidence="1">
    <location>
        <begin position="1"/>
        <end position="20"/>
    </location>
</feature>
<organism evidence="2 3">
    <name type="scientific">Taibaiella chishuiensis</name>
    <dbReference type="NCBI Taxonomy" id="1434707"/>
    <lineage>
        <taxon>Bacteria</taxon>
        <taxon>Pseudomonadati</taxon>
        <taxon>Bacteroidota</taxon>
        <taxon>Chitinophagia</taxon>
        <taxon>Chitinophagales</taxon>
        <taxon>Chitinophagaceae</taxon>
        <taxon>Taibaiella</taxon>
    </lineage>
</organism>
<proteinExistence type="predicted"/>
<dbReference type="PROSITE" id="PS51257">
    <property type="entry name" value="PROKAR_LIPOPROTEIN"/>
    <property type="match status" value="1"/>
</dbReference>
<dbReference type="OrthoDB" id="683895at2"/>
<keyword evidence="1" id="KW-0732">Signal</keyword>
<accession>A0A2P8DDF7</accession>
<dbReference type="RefSeq" id="WP_106521889.1">
    <property type="nucleotide sequence ID" value="NZ_PYGD01000001.1"/>
</dbReference>
<reference evidence="2 3" key="1">
    <citation type="submission" date="2018-03" db="EMBL/GenBank/DDBJ databases">
        <title>Genomic Encyclopedia of Type Strains, Phase III (KMG-III): the genomes of soil and plant-associated and newly described type strains.</title>
        <authorList>
            <person name="Whitman W."/>
        </authorList>
    </citation>
    <scope>NUCLEOTIDE SEQUENCE [LARGE SCALE GENOMIC DNA]</scope>
    <source>
        <strain evidence="2 3">CGMCC 1.12700</strain>
    </source>
</reference>
<keyword evidence="3" id="KW-1185">Reference proteome</keyword>
<evidence type="ECO:0000313" key="3">
    <source>
        <dbReference type="Proteomes" id="UP000240572"/>
    </source>
</evidence>
<gene>
    <name evidence="2" type="ORF">B0I18_1011391</name>
</gene>
<feature type="chain" id="PRO_5015119941" evidence="1">
    <location>
        <begin position="21"/>
        <end position="124"/>
    </location>
</feature>
<protein>
    <submittedName>
        <fullName evidence="2">Uncharacterized protein</fullName>
    </submittedName>
</protein>
<dbReference type="AlphaFoldDB" id="A0A2P8DDF7"/>
<dbReference type="Proteomes" id="UP000240572">
    <property type="component" value="Unassembled WGS sequence"/>
</dbReference>
<sequence>MKKLLLAAVALAGACGFTHANSVTVRNLTGCTFTLDFSSIMMTMAPGETIVTSAPGAADLTVCKVIYNDGLPGRISIGAGIVPGYVSYANSLSSPNNPPCVTNGFYSVAWSQSSPTADAQLMIF</sequence>
<name>A0A2P8DDF7_9BACT</name>